<reference evidence="1" key="1">
    <citation type="submission" date="2019-08" db="EMBL/GenBank/DDBJ databases">
        <authorList>
            <person name="Kucharzyk K."/>
            <person name="Murdoch R.W."/>
            <person name="Higgins S."/>
            <person name="Loffler F."/>
        </authorList>
    </citation>
    <scope>NUCLEOTIDE SEQUENCE</scope>
</reference>
<dbReference type="AlphaFoldDB" id="A0A645CTJ5"/>
<sequence>MVKVGIGKTCRQKGLVHIRFIGNTYFHPIQKGTTIFPRIKTFLLTDFINNTQHQLILMHQCYADCINRNSLHEIGGTVKRIDNPVKSISALCVCTLLGNKSGIRNDKRQTVNDHFFRFTIDITHQIVQTFILNH</sequence>
<protein>
    <submittedName>
        <fullName evidence="1">Uncharacterized protein</fullName>
    </submittedName>
</protein>
<dbReference type="EMBL" id="VSSQ01029920">
    <property type="protein sequence ID" value="MPM80243.1"/>
    <property type="molecule type" value="Genomic_DNA"/>
</dbReference>
<gene>
    <name evidence="1" type="ORF">SDC9_127290</name>
</gene>
<name>A0A645CTJ5_9ZZZZ</name>
<evidence type="ECO:0000313" key="1">
    <source>
        <dbReference type="EMBL" id="MPM80243.1"/>
    </source>
</evidence>
<comment type="caution">
    <text evidence="1">The sequence shown here is derived from an EMBL/GenBank/DDBJ whole genome shotgun (WGS) entry which is preliminary data.</text>
</comment>
<organism evidence="1">
    <name type="scientific">bioreactor metagenome</name>
    <dbReference type="NCBI Taxonomy" id="1076179"/>
    <lineage>
        <taxon>unclassified sequences</taxon>
        <taxon>metagenomes</taxon>
        <taxon>ecological metagenomes</taxon>
    </lineage>
</organism>
<proteinExistence type="predicted"/>
<accession>A0A645CTJ5</accession>